<feature type="region of interest" description="Disordered" evidence="5">
    <location>
        <begin position="1"/>
        <end position="26"/>
    </location>
</feature>
<dbReference type="CDD" id="cd12226">
    <property type="entry name" value="RRM_NOL8"/>
    <property type="match status" value="1"/>
</dbReference>
<feature type="region of interest" description="Disordered" evidence="5">
    <location>
        <begin position="754"/>
        <end position="802"/>
    </location>
</feature>
<dbReference type="Pfam" id="PF00076">
    <property type="entry name" value="RRM_1"/>
    <property type="match status" value="1"/>
</dbReference>
<feature type="compositionally biased region" description="Basic and acidic residues" evidence="5">
    <location>
        <begin position="701"/>
        <end position="717"/>
    </location>
</feature>
<dbReference type="PROSITE" id="PS50102">
    <property type="entry name" value="RRM"/>
    <property type="match status" value="1"/>
</dbReference>
<feature type="compositionally biased region" description="Basic and acidic residues" evidence="5">
    <location>
        <begin position="565"/>
        <end position="575"/>
    </location>
</feature>
<feature type="domain" description="RRM" evidence="6">
    <location>
        <begin position="31"/>
        <end position="112"/>
    </location>
</feature>
<proteinExistence type="predicted"/>
<feature type="compositionally biased region" description="Basic and acidic residues" evidence="5">
    <location>
        <begin position="406"/>
        <end position="432"/>
    </location>
</feature>
<feature type="region of interest" description="Disordered" evidence="5">
    <location>
        <begin position="340"/>
        <end position="451"/>
    </location>
</feature>
<feature type="compositionally biased region" description="Acidic residues" evidence="5">
    <location>
        <begin position="630"/>
        <end position="649"/>
    </location>
</feature>
<feature type="region of interest" description="Disordered" evidence="5">
    <location>
        <begin position="1294"/>
        <end position="1351"/>
    </location>
</feature>
<dbReference type="PANTHER" id="PTHR48029:SF1">
    <property type="entry name" value="NUCLEOLAR PROTEIN 8"/>
    <property type="match status" value="1"/>
</dbReference>
<feature type="region of interest" description="Disordered" evidence="5">
    <location>
        <begin position="463"/>
        <end position="738"/>
    </location>
</feature>
<feature type="compositionally biased region" description="Acidic residues" evidence="5">
    <location>
        <begin position="759"/>
        <end position="776"/>
    </location>
</feature>
<dbReference type="Gene3D" id="3.30.70.330">
    <property type="match status" value="1"/>
</dbReference>
<dbReference type="InterPro" id="IPR012677">
    <property type="entry name" value="Nucleotide-bd_a/b_plait_sf"/>
</dbReference>
<feature type="region of interest" description="Disordered" evidence="5">
    <location>
        <begin position="216"/>
        <end position="309"/>
    </location>
</feature>
<evidence type="ECO:0000256" key="4">
    <source>
        <dbReference type="PROSITE-ProRule" id="PRU00176"/>
    </source>
</evidence>
<feature type="region of interest" description="Disordered" evidence="5">
    <location>
        <begin position="1005"/>
        <end position="1216"/>
    </location>
</feature>
<feature type="compositionally biased region" description="Basic and acidic residues" evidence="5">
    <location>
        <begin position="725"/>
        <end position="738"/>
    </location>
</feature>
<keyword evidence="2 4" id="KW-0694">RNA-binding</keyword>
<feature type="compositionally biased region" description="Pro residues" evidence="5">
    <location>
        <begin position="9"/>
        <end position="20"/>
    </location>
</feature>
<dbReference type="OMA" id="PEGHEMD"/>
<feature type="compositionally biased region" description="Basic and acidic residues" evidence="5">
    <location>
        <begin position="529"/>
        <end position="539"/>
    </location>
</feature>
<dbReference type="InterPro" id="IPR035979">
    <property type="entry name" value="RBD_domain_sf"/>
</dbReference>
<accession>A0A1Y1HXN5</accession>
<evidence type="ECO:0000256" key="2">
    <source>
        <dbReference type="ARBA" id="ARBA00022884"/>
    </source>
</evidence>
<dbReference type="PANTHER" id="PTHR48029">
    <property type="entry name" value="NUCLEOLAR PROTEIN 8"/>
    <property type="match status" value="1"/>
</dbReference>
<dbReference type="GO" id="GO:0005730">
    <property type="term" value="C:nucleolus"/>
    <property type="evidence" value="ECO:0007669"/>
    <property type="project" value="UniProtKB-SubCell"/>
</dbReference>
<gene>
    <name evidence="7" type="ORF">KFL_001470210</name>
</gene>
<organism evidence="7 8">
    <name type="scientific">Klebsormidium nitens</name>
    <name type="common">Green alga</name>
    <name type="synonym">Ulothrix nitens</name>
    <dbReference type="NCBI Taxonomy" id="105231"/>
    <lineage>
        <taxon>Eukaryota</taxon>
        <taxon>Viridiplantae</taxon>
        <taxon>Streptophyta</taxon>
        <taxon>Klebsormidiophyceae</taxon>
        <taxon>Klebsormidiales</taxon>
        <taxon>Klebsormidiaceae</taxon>
        <taxon>Klebsormidium</taxon>
    </lineage>
</organism>
<dbReference type="Proteomes" id="UP000054558">
    <property type="component" value="Unassembled WGS sequence"/>
</dbReference>
<comment type="subcellular location">
    <subcellularLocation>
        <location evidence="1">Nucleus</location>
        <location evidence="1">Nucleolus</location>
    </subcellularLocation>
</comment>
<feature type="compositionally biased region" description="Acidic residues" evidence="5">
    <location>
        <begin position="469"/>
        <end position="482"/>
    </location>
</feature>
<evidence type="ECO:0000256" key="5">
    <source>
        <dbReference type="SAM" id="MobiDB-lite"/>
    </source>
</evidence>
<evidence type="ECO:0000256" key="1">
    <source>
        <dbReference type="ARBA" id="ARBA00004604"/>
    </source>
</evidence>
<dbReference type="SMART" id="SM00360">
    <property type="entry name" value="RRM"/>
    <property type="match status" value="1"/>
</dbReference>
<feature type="compositionally biased region" description="Acidic residues" evidence="5">
    <location>
        <begin position="264"/>
        <end position="276"/>
    </location>
</feature>
<feature type="compositionally biased region" description="Basic and acidic residues" evidence="5">
    <location>
        <begin position="907"/>
        <end position="938"/>
    </location>
</feature>
<feature type="compositionally biased region" description="Basic and acidic residues" evidence="5">
    <location>
        <begin position="1019"/>
        <end position="1089"/>
    </location>
</feature>
<dbReference type="STRING" id="105231.A0A1Y1HXN5"/>
<dbReference type="OrthoDB" id="21643at2759"/>
<feature type="compositionally biased region" description="Basic and acidic residues" evidence="5">
    <location>
        <begin position="277"/>
        <end position="309"/>
    </location>
</feature>
<dbReference type="InterPro" id="IPR000504">
    <property type="entry name" value="RRM_dom"/>
</dbReference>
<sequence length="1396" mass="145545">MTSAALSPSAPPTPTQPTGPHPSGATAVGRIRLFVGGLPADVTPEELQARFQPFGKVVGSEIVPQKEDAGTCRGFGYVDLEPVSEASLSKCFAVYNGTKWRGGRLRVEKARASFLDRLKAEWASQNEPQSEADKLGSEIDKGGAEIDKQGAEPTKAELLDPKGKPIFEPLRLKWGSWEFEKRTKVMPAAGGAKIKKSFRNVPEKSLWELEGMGGTGALSAAMPPATKAVTSTRAIETRPLGGNGVSQTGERSEDGKEKAHQPSAEDESPDAEERSEDSEGRSEDEGTEGSGREAEGAEPGDGVKGRVRELTAWEKLMQKAAAGQEDDDFIDEEVGGLEGFEALGKTPGNPGTARGTKDAGGLEGFGPQGKSPGQPGTASGTKEAGGLNDFGARGKAPGDSVTVRGTDGRKESRLVGGKLEKVELRGGKKDGFKQGANGSAPAESQAAKKTEVAALSDWERLMQKAAGALDEEESLDGPETGEFEQASGEGESDANEGSEGFDLYESKQGQEVAKGEAAGGGVNGARKAGVNEESTRAEELGAGVLGEGLNDVAAAGDDELEGGPLEERSEWREWGEEVDSEGDVMEEAEDVIDGADGVEGESEDDFGGEEVGDGAEETGGEDSGGAIDGEGLEDGNESDGDSFGSEEELSGSFTDVEKEVSEGEGREWQGEVSEEEGRNSGDGAGESDGRDSGGADAAFDDEGRALDSEEDGRMSKEESDDDGKEFDKARGGLDDDTGREKLLLKSALKLQRPVRVSDDADADFETAPAEDLEEEAATAGVPPESAGADGTAAERTADEEEIARQLAEERRKQLGILGAMFPDDARFFSEEAVQKAKRPSGFVPIARFDPSAAAKRSPENNEDASGANEGRTEAAPMESEERVRNGLTGSGRKTVTRATTAASNPEEIGKEARETGKEKSEKKRAVLKEEKRPRRGVSEGEAAVTEQKGGAAKEVGNRKSGLVQEGGLRAHSGAAKGSGNGARSGLQMVGEVLSRLSPQVLKYLDSDLLQRLTPGSKGTETEKKRRRGEGEKEGKRKRGEAEEGGKREGGEAKRKERGGMRSAGEAEERLEASGKKEKRGQRPEPREGGLEVGLSGATTGKGVPREESRRGPSKRKDREAAEEVYEDGHIRNEQKPGGDVRVGLKATGQNVTGRSDEAATGGSPEETAAGLSVEERKRLKREKRAQRRGSDVAGVADASTDRLDAGTDRSDGPAAVPVKQEVFVNPNWRALVGYVGGGKPTFSLASVLGGASDAGDPGPSDGPKSSGDGRSGALNMASGVNTSAVVQNVGSNAEFGADAAPGRSPLPDASNASGVGAGNPPAGAARHDDVSTGPDPAAPRSVAVSGPGDEDLGLSFVRSATAEQEWLASKSALAIDYKRKKRIAARVAPGGGKKRG</sequence>
<dbReference type="InterPro" id="IPR034138">
    <property type="entry name" value="NOP8_RRM"/>
</dbReference>
<feature type="compositionally biased region" description="Basic and acidic residues" evidence="5">
    <location>
        <begin position="250"/>
        <end position="260"/>
    </location>
</feature>
<feature type="compositionally biased region" description="Low complexity" evidence="5">
    <location>
        <begin position="1311"/>
        <end position="1324"/>
    </location>
</feature>
<evidence type="ECO:0000313" key="8">
    <source>
        <dbReference type="Proteomes" id="UP000054558"/>
    </source>
</evidence>
<feature type="compositionally biased region" description="Low complexity" evidence="5">
    <location>
        <begin position="1249"/>
        <end position="1272"/>
    </location>
</feature>
<feature type="compositionally biased region" description="Basic and acidic residues" evidence="5">
    <location>
        <begin position="1103"/>
        <end position="1138"/>
    </location>
</feature>
<evidence type="ECO:0000256" key="3">
    <source>
        <dbReference type="ARBA" id="ARBA00023242"/>
    </source>
</evidence>
<feature type="compositionally biased region" description="Basic and acidic residues" evidence="5">
    <location>
        <begin position="1199"/>
        <end position="1211"/>
    </location>
</feature>
<feature type="compositionally biased region" description="Basic and acidic residues" evidence="5">
    <location>
        <begin position="655"/>
        <end position="679"/>
    </location>
</feature>
<feature type="compositionally biased region" description="Polar residues" evidence="5">
    <location>
        <begin position="891"/>
        <end position="903"/>
    </location>
</feature>
<keyword evidence="3" id="KW-0539">Nucleus</keyword>
<dbReference type="EMBL" id="DF237096">
    <property type="protein sequence ID" value="GAQ83424.1"/>
    <property type="molecule type" value="Genomic_DNA"/>
</dbReference>
<evidence type="ECO:0000259" key="6">
    <source>
        <dbReference type="PROSITE" id="PS50102"/>
    </source>
</evidence>
<feature type="region of interest" description="Disordered" evidence="5">
    <location>
        <begin position="847"/>
        <end position="984"/>
    </location>
</feature>
<name>A0A1Y1HXN5_KLENI</name>
<feature type="region of interest" description="Disordered" evidence="5">
    <location>
        <begin position="1243"/>
        <end position="1279"/>
    </location>
</feature>
<protein>
    <submittedName>
        <fullName evidence="7">Protein with RRM/RBD/RNP motifs</fullName>
    </submittedName>
</protein>
<evidence type="ECO:0000313" key="7">
    <source>
        <dbReference type="EMBL" id="GAQ83424.1"/>
    </source>
</evidence>
<reference evidence="7 8" key="1">
    <citation type="journal article" date="2014" name="Nat. Commun.">
        <title>Klebsormidium flaccidum genome reveals primary factors for plant terrestrial adaptation.</title>
        <authorList>
            <person name="Hori K."/>
            <person name="Maruyama F."/>
            <person name="Fujisawa T."/>
            <person name="Togashi T."/>
            <person name="Yamamoto N."/>
            <person name="Seo M."/>
            <person name="Sato S."/>
            <person name="Yamada T."/>
            <person name="Mori H."/>
            <person name="Tajima N."/>
            <person name="Moriyama T."/>
            <person name="Ikeuchi M."/>
            <person name="Watanabe M."/>
            <person name="Wada H."/>
            <person name="Kobayashi K."/>
            <person name="Saito M."/>
            <person name="Masuda T."/>
            <person name="Sasaki-Sekimoto Y."/>
            <person name="Mashiguchi K."/>
            <person name="Awai K."/>
            <person name="Shimojima M."/>
            <person name="Masuda S."/>
            <person name="Iwai M."/>
            <person name="Nobusawa T."/>
            <person name="Narise T."/>
            <person name="Kondo S."/>
            <person name="Saito H."/>
            <person name="Sato R."/>
            <person name="Murakawa M."/>
            <person name="Ihara Y."/>
            <person name="Oshima-Yamada Y."/>
            <person name="Ohtaka K."/>
            <person name="Satoh M."/>
            <person name="Sonobe K."/>
            <person name="Ishii M."/>
            <person name="Ohtani R."/>
            <person name="Kanamori-Sato M."/>
            <person name="Honoki R."/>
            <person name="Miyazaki D."/>
            <person name="Mochizuki H."/>
            <person name="Umetsu J."/>
            <person name="Higashi K."/>
            <person name="Shibata D."/>
            <person name="Kamiya Y."/>
            <person name="Sato N."/>
            <person name="Nakamura Y."/>
            <person name="Tabata S."/>
            <person name="Ida S."/>
            <person name="Kurokawa K."/>
            <person name="Ohta H."/>
        </authorList>
    </citation>
    <scope>NUCLEOTIDE SEQUENCE [LARGE SCALE GENOMIC DNA]</scope>
    <source>
        <strain evidence="7 8">NIES-2285</strain>
    </source>
</reference>
<feature type="compositionally biased region" description="Basic residues" evidence="5">
    <location>
        <begin position="1178"/>
        <end position="1187"/>
    </location>
</feature>
<dbReference type="SUPFAM" id="SSF54928">
    <property type="entry name" value="RNA-binding domain, RBD"/>
    <property type="match status" value="1"/>
</dbReference>
<keyword evidence="8" id="KW-1185">Reference proteome</keyword>
<feature type="compositionally biased region" description="Acidic residues" evidence="5">
    <location>
        <begin position="576"/>
        <end position="620"/>
    </location>
</feature>
<dbReference type="GO" id="GO:0003723">
    <property type="term" value="F:RNA binding"/>
    <property type="evidence" value="ECO:0000318"/>
    <property type="project" value="GO_Central"/>
</dbReference>